<comment type="caution">
    <text evidence="2">The sequence shown here is derived from an EMBL/GenBank/DDBJ whole genome shotgun (WGS) entry which is preliminary data.</text>
</comment>
<keyword evidence="1" id="KW-0732">Signal</keyword>
<dbReference type="AlphaFoldDB" id="A0A8K0HSN2"/>
<sequence>MASTFIYGFLAFSLAIQSVIASPIGNILAPILSPVIDDVCKEVECGKGTCKASANTSFLFECVCHPGWKQTLSSHDDDLKFLPCVIPNCTLNHSCTKAPSPVQEKSSKPNVSSIFDPCYWSRCGGGSCNKTSQFGYNCECSEGYYNLLNVSSFPCFKECEFGMDCANLGITMSNRSSSTPETANNSKNQVKLRFNINSKIAKFHPFITTATLF</sequence>
<dbReference type="Proteomes" id="UP000796880">
    <property type="component" value="Unassembled WGS sequence"/>
</dbReference>
<dbReference type="PANTHER" id="PTHR33881">
    <property type="entry name" value="NEUROGENIC LOCUS NOTCH-LIKE PROTEIN"/>
    <property type="match status" value="1"/>
</dbReference>
<dbReference type="PANTHER" id="PTHR33881:SF7">
    <property type="entry name" value="NEUROGENIC LOCUS NOTCH-LIKE PROTEIN"/>
    <property type="match status" value="1"/>
</dbReference>
<dbReference type="OrthoDB" id="1914642at2759"/>
<proteinExistence type="predicted"/>
<reference evidence="2" key="1">
    <citation type="submission" date="2020-03" db="EMBL/GenBank/DDBJ databases">
        <title>A high-quality chromosome-level genome assembly of a woody plant with both climbing and erect habits, Rhamnella rubrinervis.</title>
        <authorList>
            <person name="Lu Z."/>
            <person name="Yang Y."/>
            <person name="Zhu X."/>
            <person name="Sun Y."/>
        </authorList>
    </citation>
    <scope>NUCLEOTIDE SEQUENCE</scope>
    <source>
        <strain evidence="2">BYM</strain>
        <tissue evidence="2">Leaf</tissue>
    </source>
</reference>
<evidence type="ECO:0000313" key="2">
    <source>
        <dbReference type="EMBL" id="KAF3456943.1"/>
    </source>
</evidence>
<feature type="chain" id="PRO_5035420452" evidence="1">
    <location>
        <begin position="22"/>
        <end position="213"/>
    </location>
</feature>
<gene>
    <name evidence="2" type="ORF">FNV43_RR01597</name>
</gene>
<dbReference type="EMBL" id="VOIH02000001">
    <property type="protein sequence ID" value="KAF3456943.1"/>
    <property type="molecule type" value="Genomic_DNA"/>
</dbReference>
<accession>A0A8K0HSN2</accession>
<evidence type="ECO:0000313" key="3">
    <source>
        <dbReference type="Proteomes" id="UP000796880"/>
    </source>
</evidence>
<name>A0A8K0HSN2_9ROSA</name>
<keyword evidence="3" id="KW-1185">Reference proteome</keyword>
<feature type="signal peptide" evidence="1">
    <location>
        <begin position="1"/>
        <end position="21"/>
    </location>
</feature>
<evidence type="ECO:0000256" key="1">
    <source>
        <dbReference type="SAM" id="SignalP"/>
    </source>
</evidence>
<organism evidence="2 3">
    <name type="scientific">Rhamnella rubrinervis</name>
    <dbReference type="NCBI Taxonomy" id="2594499"/>
    <lineage>
        <taxon>Eukaryota</taxon>
        <taxon>Viridiplantae</taxon>
        <taxon>Streptophyta</taxon>
        <taxon>Embryophyta</taxon>
        <taxon>Tracheophyta</taxon>
        <taxon>Spermatophyta</taxon>
        <taxon>Magnoliopsida</taxon>
        <taxon>eudicotyledons</taxon>
        <taxon>Gunneridae</taxon>
        <taxon>Pentapetalae</taxon>
        <taxon>rosids</taxon>
        <taxon>fabids</taxon>
        <taxon>Rosales</taxon>
        <taxon>Rhamnaceae</taxon>
        <taxon>rhamnoid group</taxon>
        <taxon>Rhamneae</taxon>
        <taxon>Rhamnella</taxon>
    </lineage>
</organism>
<protein>
    <submittedName>
        <fullName evidence="2">Uncharacterized protein</fullName>
    </submittedName>
</protein>